<dbReference type="PANTHER" id="PTHR44068">
    <property type="entry name" value="ZGC:194242"/>
    <property type="match status" value="1"/>
</dbReference>
<dbReference type="SUPFAM" id="SSF53335">
    <property type="entry name" value="S-adenosyl-L-methionine-dependent methyltransferases"/>
    <property type="match status" value="1"/>
</dbReference>
<dbReference type="GO" id="GO:0032259">
    <property type="term" value="P:methylation"/>
    <property type="evidence" value="ECO:0007669"/>
    <property type="project" value="UniProtKB-KW"/>
</dbReference>
<keyword evidence="1 3" id="KW-0808">Transferase</keyword>
<evidence type="ECO:0000313" key="3">
    <source>
        <dbReference type="EMBL" id="MFD1190224.1"/>
    </source>
</evidence>
<evidence type="ECO:0000256" key="1">
    <source>
        <dbReference type="ARBA" id="ARBA00022679"/>
    </source>
</evidence>
<accession>A0ABW3SZ73</accession>
<reference evidence="4" key="1">
    <citation type="journal article" date="2019" name="Int. J. Syst. Evol. Microbiol.">
        <title>The Global Catalogue of Microorganisms (GCM) 10K type strain sequencing project: providing services to taxonomists for standard genome sequencing and annotation.</title>
        <authorList>
            <consortium name="The Broad Institute Genomics Platform"/>
            <consortium name="The Broad Institute Genome Sequencing Center for Infectious Disease"/>
            <person name="Wu L."/>
            <person name="Ma J."/>
        </authorList>
    </citation>
    <scope>NUCLEOTIDE SEQUENCE [LARGE SCALE GENOMIC DNA]</scope>
    <source>
        <strain evidence="4">CCUG 55074</strain>
    </source>
</reference>
<dbReference type="Pfam" id="PF08241">
    <property type="entry name" value="Methyltransf_11"/>
    <property type="match status" value="1"/>
</dbReference>
<dbReference type="RefSeq" id="WP_377353028.1">
    <property type="nucleotide sequence ID" value="NZ_JBHTLQ010000010.1"/>
</dbReference>
<dbReference type="InterPro" id="IPR050447">
    <property type="entry name" value="Erg6_SMT_methyltransf"/>
</dbReference>
<dbReference type="EC" id="2.1.1.-" evidence="3"/>
<dbReference type="PANTHER" id="PTHR44068:SF11">
    <property type="entry name" value="GERANYL DIPHOSPHATE 2-C-METHYLTRANSFERASE"/>
    <property type="match status" value="1"/>
</dbReference>
<keyword evidence="3" id="KW-0489">Methyltransferase</keyword>
<dbReference type="EMBL" id="JBHTLQ010000010">
    <property type="protein sequence ID" value="MFD1190224.1"/>
    <property type="molecule type" value="Genomic_DNA"/>
</dbReference>
<dbReference type="CDD" id="cd02440">
    <property type="entry name" value="AdoMet_MTases"/>
    <property type="match status" value="1"/>
</dbReference>
<dbReference type="Gene3D" id="3.40.50.150">
    <property type="entry name" value="Vaccinia Virus protein VP39"/>
    <property type="match status" value="1"/>
</dbReference>
<organism evidence="3 4">
    <name type="scientific">Phenylobacterium conjunctum</name>
    <dbReference type="NCBI Taxonomy" id="1298959"/>
    <lineage>
        <taxon>Bacteria</taxon>
        <taxon>Pseudomonadati</taxon>
        <taxon>Pseudomonadota</taxon>
        <taxon>Alphaproteobacteria</taxon>
        <taxon>Caulobacterales</taxon>
        <taxon>Caulobacteraceae</taxon>
        <taxon>Phenylobacterium</taxon>
    </lineage>
</organism>
<sequence>MLTVRFEKLGLKPGDWVLDLGCGEGRHVHGVHVIGGINVVGLDMDLPSLAKGREGLSMLPRERDEAVTAFLVGDAYRLPFPDAAFDAVICSEVLEHLHQYGDALAEIRRVLKPGGAFVPTVPRAWPERICWALAPGQGGYADQPGGHVRIFAAEALKADISRLGFRFLGQHFAHGLHSPYWWLKCAFWGRDHVLVRLYHRFLVWDLMQRPWLTRALEALANPIMGKSVAFYFRKGQAA</sequence>
<name>A0ABW3SZ73_9CAUL</name>
<feature type="domain" description="Methyltransferase type 11" evidence="2">
    <location>
        <begin position="18"/>
        <end position="118"/>
    </location>
</feature>
<evidence type="ECO:0000259" key="2">
    <source>
        <dbReference type="Pfam" id="PF08241"/>
    </source>
</evidence>
<evidence type="ECO:0000313" key="4">
    <source>
        <dbReference type="Proteomes" id="UP001597216"/>
    </source>
</evidence>
<dbReference type="GO" id="GO:0008168">
    <property type="term" value="F:methyltransferase activity"/>
    <property type="evidence" value="ECO:0007669"/>
    <property type="project" value="UniProtKB-KW"/>
</dbReference>
<dbReference type="InterPro" id="IPR013216">
    <property type="entry name" value="Methyltransf_11"/>
</dbReference>
<keyword evidence="4" id="KW-1185">Reference proteome</keyword>
<proteinExistence type="predicted"/>
<dbReference type="Proteomes" id="UP001597216">
    <property type="component" value="Unassembled WGS sequence"/>
</dbReference>
<comment type="caution">
    <text evidence="3">The sequence shown here is derived from an EMBL/GenBank/DDBJ whole genome shotgun (WGS) entry which is preliminary data.</text>
</comment>
<dbReference type="InterPro" id="IPR029063">
    <property type="entry name" value="SAM-dependent_MTases_sf"/>
</dbReference>
<gene>
    <name evidence="3" type="ORF">ACFQ27_06495</name>
</gene>
<protein>
    <submittedName>
        <fullName evidence="3">Class I SAM-dependent methyltransferase</fullName>
        <ecNumber evidence="3">2.1.1.-</ecNumber>
    </submittedName>
</protein>